<feature type="non-terminal residue" evidence="2">
    <location>
        <position position="254"/>
    </location>
</feature>
<evidence type="ECO:0000313" key="2">
    <source>
        <dbReference type="EMBL" id="CEK68181.1"/>
    </source>
</evidence>
<feature type="compositionally biased region" description="Acidic residues" evidence="1">
    <location>
        <begin position="202"/>
        <end position="221"/>
    </location>
</feature>
<accession>A0A0B6ZJZ0</accession>
<protein>
    <submittedName>
        <fullName evidence="2">Uncharacterized protein</fullName>
    </submittedName>
</protein>
<feature type="compositionally biased region" description="Acidic residues" evidence="1">
    <location>
        <begin position="91"/>
        <end position="108"/>
    </location>
</feature>
<feature type="compositionally biased region" description="Basic and acidic residues" evidence="1">
    <location>
        <begin position="34"/>
        <end position="67"/>
    </location>
</feature>
<feature type="region of interest" description="Disordered" evidence="1">
    <location>
        <begin position="202"/>
        <end position="237"/>
    </location>
</feature>
<name>A0A0B6ZJZ0_9EUPU</name>
<reference evidence="2" key="1">
    <citation type="submission" date="2014-12" db="EMBL/GenBank/DDBJ databases">
        <title>Insight into the proteome of Arion vulgaris.</title>
        <authorList>
            <person name="Aradska J."/>
            <person name="Bulat T."/>
            <person name="Smidak R."/>
            <person name="Sarate P."/>
            <person name="Gangsoo J."/>
            <person name="Sialana F."/>
            <person name="Bilban M."/>
            <person name="Lubec G."/>
        </authorList>
    </citation>
    <scope>NUCLEOTIDE SEQUENCE</scope>
    <source>
        <tissue evidence="2">Skin</tissue>
    </source>
</reference>
<gene>
    <name evidence="2" type="primary">ORF65415</name>
</gene>
<sequence>MKRRVLEADVKNQEARIEGERQRILEEERLKKAMEEEKERQRLLDEEEKALEAARQEALERHDRDATTADTIPSDGESELGTPIQVPSNVLDDDEKGENEADSYMESEVEVPEKTELELLMEQPEAKAFMERLIHFERNMSNLLAAITGSSAVDPFRIAIQHATIEMVLDIVIKYEERPYKYVSWEVTQVDMDEIEEDLEAEALEPDNETENKEESEDQFEDPTRGMKRSLGDSNYFDPVSLKVADILYPGNPE</sequence>
<organism evidence="2">
    <name type="scientific">Arion vulgaris</name>
    <dbReference type="NCBI Taxonomy" id="1028688"/>
    <lineage>
        <taxon>Eukaryota</taxon>
        <taxon>Metazoa</taxon>
        <taxon>Spiralia</taxon>
        <taxon>Lophotrochozoa</taxon>
        <taxon>Mollusca</taxon>
        <taxon>Gastropoda</taxon>
        <taxon>Heterobranchia</taxon>
        <taxon>Euthyneura</taxon>
        <taxon>Panpulmonata</taxon>
        <taxon>Eupulmonata</taxon>
        <taxon>Stylommatophora</taxon>
        <taxon>Helicina</taxon>
        <taxon>Arionoidea</taxon>
        <taxon>Arionidae</taxon>
        <taxon>Arion</taxon>
    </lineage>
</organism>
<dbReference type="EMBL" id="HACG01021316">
    <property type="protein sequence ID" value="CEK68181.1"/>
    <property type="molecule type" value="Transcribed_RNA"/>
</dbReference>
<proteinExistence type="predicted"/>
<dbReference type="AlphaFoldDB" id="A0A0B6ZJZ0"/>
<feature type="region of interest" description="Disordered" evidence="1">
    <location>
        <begin position="34"/>
        <end position="108"/>
    </location>
</feature>
<evidence type="ECO:0000256" key="1">
    <source>
        <dbReference type="SAM" id="MobiDB-lite"/>
    </source>
</evidence>